<feature type="chain" id="PRO_5029627698" description="Phase-change related protein" evidence="2">
    <location>
        <begin position="27"/>
        <end position="110"/>
    </location>
</feature>
<keyword evidence="2" id="KW-0732">Signal</keyword>
<accession>A0A7N2M9L0</accession>
<dbReference type="KEGG" id="qlo:115958542"/>
<dbReference type="InParanoid" id="A0A7N2M9L0"/>
<dbReference type="Pfam" id="PF07172">
    <property type="entry name" value="GRP"/>
    <property type="match status" value="1"/>
</dbReference>
<dbReference type="OMA" id="AVNEDKY"/>
<reference evidence="3" key="2">
    <citation type="submission" date="2021-01" db="UniProtKB">
        <authorList>
            <consortium name="EnsemblPlants"/>
        </authorList>
    </citation>
    <scope>IDENTIFICATION</scope>
</reference>
<dbReference type="InterPro" id="IPR010800">
    <property type="entry name" value="GRP"/>
</dbReference>
<keyword evidence="4" id="KW-1185">Reference proteome</keyword>
<feature type="compositionally biased region" description="Basic residues" evidence="1">
    <location>
        <begin position="92"/>
        <end position="110"/>
    </location>
</feature>
<dbReference type="AlphaFoldDB" id="A0A7N2M9L0"/>
<name>A0A7N2M9L0_QUELO</name>
<dbReference type="PANTHER" id="PTHR37389">
    <property type="entry name" value="NODULIN-24"/>
    <property type="match status" value="1"/>
</dbReference>
<protein>
    <recommendedName>
        <fullName evidence="5">Phase-change related protein</fullName>
    </recommendedName>
</protein>
<evidence type="ECO:0000313" key="4">
    <source>
        <dbReference type="Proteomes" id="UP000594261"/>
    </source>
</evidence>
<evidence type="ECO:0000313" key="3">
    <source>
        <dbReference type="EnsemblPlants" id="QL08p008050:mrna"/>
    </source>
</evidence>
<feature type="region of interest" description="Disordered" evidence="1">
    <location>
        <begin position="30"/>
        <end position="110"/>
    </location>
</feature>
<dbReference type="EnsemblPlants" id="QL08p008050:mrna">
    <property type="protein sequence ID" value="QL08p008050:mrna"/>
    <property type="gene ID" value="QL08p008050"/>
</dbReference>
<dbReference type="Proteomes" id="UP000594261">
    <property type="component" value="Chromosome 8"/>
</dbReference>
<feature type="compositionally biased region" description="Basic and acidic residues" evidence="1">
    <location>
        <begin position="40"/>
        <end position="91"/>
    </location>
</feature>
<dbReference type="Gramene" id="QL08p008050:mrna">
    <property type="protein sequence ID" value="QL08p008050:mrna"/>
    <property type="gene ID" value="QL08p008050"/>
</dbReference>
<evidence type="ECO:0000256" key="1">
    <source>
        <dbReference type="SAM" id="MobiDB-lite"/>
    </source>
</evidence>
<organism evidence="3 4">
    <name type="scientific">Quercus lobata</name>
    <name type="common">Valley oak</name>
    <dbReference type="NCBI Taxonomy" id="97700"/>
    <lineage>
        <taxon>Eukaryota</taxon>
        <taxon>Viridiplantae</taxon>
        <taxon>Streptophyta</taxon>
        <taxon>Embryophyta</taxon>
        <taxon>Tracheophyta</taxon>
        <taxon>Spermatophyta</taxon>
        <taxon>Magnoliopsida</taxon>
        <taxon>eudicotyledons</taxon>
        <taxon>Gunneridae</taxon>
        <taxon>Pentapetalae</taxon>
        <taxon>rosids</taxon>
        <taxon>fabids</taxon>
        <taxon>Fagales</taxon>
        <taxon>Fagaceae</taxon>
        <taxon>Quercus</taxon>
    </lineage>
</organism>
<dbReference type="PANTHER" id="PTHR37389:SF16">
    <property type="entry name" value="GLYCINE-RICH CELL WALL STRUCTURAL PROTEIN"/>
    <property type="match status" value="1"/>
</dbReference>
<dbReference type="EMBL" id="LRBV02000008">
    <property type="status" value="NOT_ANNOTATED_CDS"/>
    <property type="molecule type" value="Genomic_DNA"/>
</dbReference>
<evidence type="ECO:0008006" key="5">
    <source>
        <dbReference type="Google" id="ProtNLM"/>
    </source>
</evidence>
<gene>
    <name evidence="3" type="primary">LOC115958542</name>
</gene>
<dbReference type="GeneID" id="115958542"/>
<feature type="signal peptide" evidence="2">
    <location>
        <begin position="1"/>
        <end position="26"/>
    </location>
</feature>
<proteinExistence type="predicted"/>
<reference evidence="3 4" key="1">
    <citation type="journal article" date="2016" name="G3 (Bethesda)">
        <title>First Draft Assembly and Annotation of the Genome of a California Endemic Oak Quercus lobata Nee (Fagaceae).</title>
        <authorList>
            <person name="Sork V.L."/>
            <person name="Fitz-Gibbon S.T."/>
            <person name="Puiu D."/>
            <person name="Crepeau M."/>
            <person name="Gugger P.F."/>
            <person name="Sherman R."/>
            <person name="Stevens K."/>
            <person name="Langley C.H."/>
            <person name="Pellegrini M."/>
            <person name="Salzberg S.L."/>
        </authorList>
    </citation>
    <scope>NUCLEOTIDE SEQUENCE [LARGE SCALE GENOMIC DNA]</scope>
    <source>
        <strain evidence="3 4">cv. SW786</strain>
    </source>
</reference>
<dbReference type="RefSeq" id="XP_030932818.1">
    <property type="nucleotide sequence ID" value="XM_031076958.1"/>
</dbReference>
<sequence>MAYSKTFLLLGLVFAVVLLVSSEVLARELAQETEQTDAVNEDKYHDHDGDHDHHDHDHHDHDGDGDHHDHDHHDHDGGHGAAGKKLEETDRRGRRGGGRGRRGGGRGRHG</sequence>
<evidence type="ECO:0000256" key="2">
    <source>
        <dbReference type="SAM" id="SignalP"/>
    </source>
</evidence>